<dbReference type="EMBL" id="JADQBC010000017">
    <property type="protein sequence ID" value="MBR8827015.1"/>
    <property type="molecule type" value="Genomic_DNA"/>
</dbReference>
<keyword evidence="1" id="KW-0812">Transmembrane</keyword>
<gene>
    <name evidence="2" type="ORF">DSM107014_03755</name>
</gene>
<protein>
    <submittedName>
        <fullName evidence="2">DUF3153 domain-containing protein</fullName>
    </submittedName>
</protein>
<dbReference type="AlphaFoldDB" id="A0A941GP63"/>
<keyword evidence="1" id="KW-1133">Transmembrane helix</keyword>
<accession>A0A941GP63</accession>
<feature type="transmembrane region" description="Helical" evidence="1">
    <location>
        <begin position="212"/>
        <end position="235"/>
    </location>
</feature>
<dbReference type="InterPro" id="IPR021499">
    <property type="entry name" value="DUF3153"/>
</dbReference>
<name>A0A941GP63_9CHRO</name>
<keyword evidence="1" id="KW-0472">Membrane</keyword>
<proteinExistence type="predicted"/>
<evidence type="ECO:0000313" key="3">
    <source>
        <dbReference type="Proteomes" id="UP000767446"/>
    </source>
</evidence>
<reference evidence="2" key="1">
    <citation type="submission" date="2021-02" db="EMBL/GenBank/DDBJ databases">
        <title>Metagenome analyses of Stigonema ocellatum DSM 106950, Chlorogloea purpurea SAG 13.99 and Gomphosphaeria aponina DSM 107014.</title>
        <authorList>
            <person name="Marter P."/>
            <person name="Huang S."/>
        </authorList>
    </citation>
    <scope>NUCLEOTIDE SEQUENCE</scope>
    <source>
        <strain evidence="2">JP213</strain>
    </source>
</reference>
<evidence type="ECO:0000256" key="1">
    <source>
        <dbReference type="SAM" id="Phobius"/>
    </source>
</evidence>
<sequence>MKQLLRKKTILLVTLLMLLTGCVRYDVGVNFLSQQGGAIVQHIKLGKQLTSLNQLEGNQLLNSLENRTVKLKGKMERVSPEEVVVTIPFNNGKELVAKFEEFFNPNQENRAVGDAIDLLKLTAQISLRQSNLLLVERDRLSLIVDLRPLGLLSKQGNLIVSSGSLIDVAFVLNTPWKAKNVVNENNLIPEVSEENNQLVWQLKPGQINSIEAVFWVPSPLGWGTLVILLLILLGFRLKYQRFPWTSESLETF</sequence>
<dbReference type="Proteomes" id="UP000767446">
    <property type="component" value="Unassembled WGS sequence"/>
</dbReference>
<evidence type="ECO:0000313" key="2">
    <source>
        <dbReference type="EMBL" id="MBR8827015.1"/>
    </source>
</evidence>
<organism evidence="2 3">
    <name type="scientific">Gomphosphaeria aponina SAG 52.96 = DSM 107014</name>
    <dbReference type="NCBI Taxonomy" id="1521640"/>
    <lineage>
        <taxon>Bacteria</taxon>
        <taxon>Bacillati</taxon>
        <taxon>Cyanobacteriota</taxon>
        <taxon>Cyanophyceae</taxon>
        <taxon>Oscillatoriophycideae</taxon>
        <taxon>Chroococcales</taxon>
        <taxon>Gomphosphaeriaceae</taxon>
        <taxon>Gomphosphaeria</taxon>
    </lineage>
</organism>
<dbReference type="PROSITE" id="PS51257">
    <property type="entry name" value="PROKAR_LIPOPROTEIN"/>
    <property type="match status" value="1"/>
</dbReference>
<dbReference type="Pfam" id="PF11353">
    <property type="entry name" value="DUF3153"/>
    <property type="match status" value="1"/>
</dbReference>
<comment type="caution">
    <text evidence="2">The sequence shown here is derived from an EMBL/GenBank/DDBJ whole genome shotgun (WGS) entry which is preliminary data.</text>
</comment>